<reference evidence="5 6" key="1">
    <citation type="submission" date="2019-04" db="EMBL/GenBank/DDBJ databases">
        <authorList>
            <person name="Van Vliet M D."/>
        </authorList>
    </citation>
    <scope>NUCLEOTIDE SEQUENCE [LARGE SCALE GENOMIC DNA]</scope>
    <source>
        <strain evidence="5 6">F21</strain>
    </source>
</reference>
<evidence type="ECO:0000256" key="2">
    <source>
        <dbReference type="ARBA" id="ARBA00022729"/>
    </source>
</evidence>
<organism evidence="5 6">
    <name type="scientific">Pontiella sulfatireligans</name>
    <dbReference type="NCBI Taxonomy" id="2750658"/>
    <lineage>
        <taxon>Bacteria</taxon>
        <taxon>Pseudomonadati</taxon>
        <taxon>Kiritimatiellota</taxon>
        <taxon>Kiritimatiellia</taxon>
        <taxon>Kiritimatiellales</taxon>
        <taxon>Pontiellaceae</taxon>
        <taxon>Pontiella</taxon>
    </lineage>
</organism>
<dbReference type="Gene3D" id="3.30.910.20">
    <property type="entry name" value="Skp domain"/>
    <property type="match status" value="1"/>
</dbReference>
<feature type="coiled-coil region" evidence="3">
    <location>
        <begin position="44"/>
        <end position="131"/>
    </location>
</feature>
<evidence type="ECO:0000256" key="3">
    <source>
        <dbReference type="SAM" id="Coils"/>
    </source>
</evidence>
<dbReference type="SMART" id="SM00935">
    <property type="entry name" value="OmpH"/>
    <property type="match status" value="1"/>
</dbReference>
<dbReference type="Proteomes" id="UP000346198">
    <property type="component" value="Unassembled WGS sequence"/>
</dbReference>
<evidence type="ECO:0000256" key="4">
    <source>
        <dbReference type="SAM" id="SignalP"/>
    </source>
</evidence>
<dbReference type="PANTHER" id="PTHR35089">
    <property type="entry name" value="CHAPERONE PROTEIN SKP"/>
    <property type="match status" value="1"/>
</dbReference>
<keyword evidence="2 4" id="KW-0732">Signal</keyword>
<dbReference type="GO" id="GO:0051082">
    <property type="term" value="F:unfolded protein binding"/>
    <property type="evidence" value="ECO:0007669"/>
    <property type="project" value="InterPro"/>
</dbReference>
<gene>
    <name evidence="5" type="ORF">SCARR_02292</name>
</gene>
<feature type="signal peptide" evidence="4">
    <location>
        <begin position="1"/>
        <end position="21"/>
    </location>
</feature>
<dbReference type="Pfam" id="PF03938">
    <property type="entry name" value="OmpH"/>
    <property type="match status" value="1"/>
</dbReference>
<evidence type="ECO:0000313" key="5">
    <source>
        <dbReference type="EMBL" id="VGO20231.1"/>
    </source>
</evidence>
<dbReference type="GO" id="GO:0005829">
    <property type="term" value="C:cytosol"/>
    <property type="evidence" value="ECO:0007669"/>
    <property type="project" value="TreeGrafter"/>
</dbReference>
<dbReference type="GO" id="GO:0050821">
    <property type="term" value="P:protein stabilization"/>
    <property type="evidence" value="ECO:0007669"/>
    <property type="project" value="TreeGrafter"/>
</dbReference>
<keyword evidence="3" id="KW-0175">Coiled coil</keyword>
<protein>
    <recommendedName>
        <fullName evidence="7">Chaperone protein Skp</fullName>
    </recommendedName>
</protein>
<evidence type="ECO:0008006" key="7">
    <source>
        <dbReference type="Google" id="ProtNLM"/>
    </source>
</evidence>
<keyword evidence="6" id="KW-1185">Reference proteome</keyword>
<proteinExistence type="inferred from homology"/>
<dbReference type="PANTHER" id="PTHR35089:SF1">
    <property type="entry name" value="CHAPERONE PROTEIN SKP"/>
    <property type="match status" value="1"/>
</dbReference>
<evidence type="ECO:0000313" key="6">
    <source>
        <dbReference type="Proteomes" id="UP000346198"/>
    </source>
</evidence>
<dbReference type="InterPro" id="IPR005632">
    <property type="entry name" value="Chaperone_Skp"/>
</dbReference>
<comment type="similarity">
    <text evidence="1">Belongs to the Skp family.</text>
</comment>
<accession>A0A6C2ULL6</accession>
<sequence>MKRLFPALVLAACFAVSGAYAAEGQVYVDLQEVFKRFYKTQLAQDQIRQQQTDIKMERKDMEEEVKTFKEEIDVLRTDARDQVLSEEVRENKRSELEEKLVELQKKEKEMIDFEKLRMQQLEQQNTRMTKKLFDEIHDAIINYAKAKNYVSVTDRSAQSRIGTELILFIDPQVDITAEVLASLNEGREETLVKEPETKVGQ</sequence>
<dbReference type="EMBL" id="CAAHFH010000001">
    <property type="protein sequence ID" value="VGO20231.1"/>
    <property type="molecule type" value="Genomic_DNA"/>
</dbReference>
<name>A0A6C2ULL6_9BACT</name>
<feature type="chain" id="PRO_5025527039" description="Chaperone protein Skp" evidence="4">
    <location>
        <begin position="22"/>
        <end position="201"/>
    </location>
</feature>
<dbReference type="RefSeq" id="WP_168433245.1">
    <property type="nucleotide sequence ID" value="NZ_CAAHFH010000001.1"/>
</dbReference>
<dbReference type="AlphaFoldDB" id="A0A6C2ULL6"/>
<dbReference type="InterPro" id="IPR024930">
    <property type="entry name" value="Skp_dom_sf"/>
</dbReference>
<evidence type="ECO:0000256" key="1">
    <source>
        <dbReference type="ARBA" id="ARBA00009091"/>
    </source>
</evidence>
<dbReference type="SUPFAM" id="SSF111384">
    <property type="entry name" value="OmpH-like"/>
    <property type="match status" value="1"/>
</dbReference>